<dbReference type="Proteomes" id="UP000095283">
    <property type="component" value="Unplaced"/>
</dbReference>
<comment type="caution">
    <text evidence="11">Lacks conserved residue(s) required for the propagation of feature annotation.</text>
</comment>
<comment type="subcellular location">
    <subcellularLocation>
        <location evidence="1">Membrane</location>
        <topology evidence="1">Multi-pass membrane protein</topology>
    </subcellularLocation>
</comment>
<evidence type="ECO:0000256" key="11">
    <source>
        <dbReference type="RuleBase" id="RU361115"/>
    </source>
</evidence>
<dbReference type="AlphaFoldDB" id="A0A1I7XDT6"/>
<dbReference type="PROSITE" id="PS01188">
    <property type="entry name" value="ELO"/>
    <property type="match status" value="1"/>
</dbReference>
<keyword evidence="9 11" id="KW-0472">Membrane</keyword>
<dbReference type="PANTHER" id="PTHR11157:SF5">
    <property type="entry name" value="ELONGATION OF VERY LONG CHAIN FATTY ACIDS PROTEIN"/>
    <property type="match status" value="1"/>
</dbReference>
<dbReference type="PANTHER" id="PTHR11157">
    <property type="entry name" value="FATTY ACID ACYL TRANSFERASE-RELATED"/>
    <property type="match status" value="1"/>
</dbReference>
<keyword evidence="8 11" id="KW-0443">Lipid metabolism</keyword>
<evidence type="ECO:0000256" key="9">
    <source>
        <dbReference type="ARBA" id="ARBA00023136"/>
    </source>
</evidence>
<evidence type="ECO:0000256" key="10">
    <source>
        <dbReference type="ARBA" id="ARBA00023160"/>
    </source>
</evidence>
<dbReference type="GO" id="GO:0042761">
    <property type="term" value="P:very long-chain fatty acid biosynthetic process"/>
    <property type="evidence" value="ECO:0007669"/>
    <property type="project" value="TreeGrafter"/>
</dbReference>
<dbReference type="GO" id="GO:0009922">
    <property type="term" value="F:fatty acid elongase activity"/>
    <property type="evidence" value="ECO:0007669"/>
    <property type="project" value="UniProtKB-EC"/>
</dbReference>
<evidence type="ECO:0000256" key="6">
    <source>
        <dbReference type="ARBA" id="ARBA00022832"/>
    </source>
</evidence>
<keyword evidence="5 11" id="KW-0812">Transmembrane</keyword>
<keyword evidence="12" id="KW-1185">Reference proteome</keyword>
<evidence type="ECO:0000256" key="4">
    <source>
        <dbReference type="ARBA" id="ARBA00022679"/>
    </source>
</evidence>
<reference evidence="13" key="1">
    <citation type="submission" date="2016-11" db="UniProtKB">
        <authorList>
            <consortium name="WormBaseParasite"/>
        </authorList>
    </citation>
    <scope>IDENTIFICATION</scope>
</reference>
<proteinExistence type="inferred from homology"/>
<keyword evidence="3 11" id="KW-0444">Lipid biosynthesis</keyword>
<accession>A0A1I7XDT6</accession>
<evidence type="ECO:0000256" key="1">
    <source>
        <dbReference type="ARBA" id="ARBA00004141"/>
    </source>
</evidence>
<dbReference type="GO" id="GO:0019367">
    <property type="term" value="P:fatty acid elongation, saturated fatty acid"/>
    <property type="evidence" value="ECO:0007669"/>
    <property type="project" value="TreeGrafter"/>
</dbReference>
<name>A0A1I7XDT6_HETBA</name>
<dbReference type="InterPro" id="IPR030457">
    <property type="entry name" value="ELO_CS"/>
</dbReference>
<dbReference type="GO" id="GO:0005789">
    <property type="term" value="C:endoplasmic reticulum membrane"/>
    <property type="evidence" value="ECO:0007669"/>
    <property type="project" value="TreeGrafter"/>
</dbReference>
<evidence type="ECO:0000313" key="13">
    <source>
        <dbReference type="WBParaSite" id="Hba_15617"/>
    </source>
</evidence>
<keyword evidence="6 11" id="KW-0276">Fatty acid metabolism</keyword>
<feature type="transmembrane region" description="Helical" evidence="11">
    <location>
        <begin position="124"/>
        <end position="147"/>
    </location>
</feature>
<keyword evidence="10 11" id="KW-0275">Fatty acid biosynthesis</keyword>
<dbReference type="UniPathway" id="UPA00094"/>
<evidence type="ECO:0000256" key="8">
    <source>
        <dbReference type="ARBA" id="ARBA00023098"/>
    </source>
</evidence>
<comment type="similarity">
    <text evidence="11">Belongs to the ELO family.</text>
</comment>
<comment type="catalytic activity">
    <reaction evidence="11">
        <text>a very-long-chain acyl-CoA + malonyl-CoA + H(+) = a very-long-chain 3-oxoacyl-CoA + CO2 + CoA</text>
        <dbReference type="Rhea" id="RHEA:32727"/>
        <dbReference type="ChEBI" id="CHEBI:15378"/>
        <dbReference type="ChEBI" id="CHEBI:16526"/>
        <dbReference type="ChEBI" id="CHEBI:57287"/>
        <dbReference type="ChEBI" id="CHEBI:57384"/>
        <dbReference type="ChEBI" id="CHEBI:90725"/>
        <dbReference type="ChEBI" id="CHEBI:90736"/>
        <dbReference type="EC" id="2.3.1.199"/>
    </reaction>
</comment>
<dbReference type="InterPro" id="IPR002076">
    <property type="entry name" value="ELO_fam"/>
</dbReference>
<organism evidence="12 13">
    <name type="scientific">Heterorhabditis bacteriophora</name>
    <name type="common">Entomopathogenic nematode worm</name>
    <dbReference type="NCBI Taxonomy" id="37862"/>
    <lineage>
        <taxon>Eukaryota</taxon>
        <taxon>Metazoa</taxon>
        <taxon>Ecdysozoa</taxon>
        <taxon>Nematoda</taxon>
        <taxon>Chromadorea</taxon>
        <taxon>Rhabditida</taxon>
        <taxon>Rhabditina</taxon>
        <taxon>Rhabditomorpha</taxon>
        <taxon>Strongyloidea</taxon>
        <taxon>Heterorhabditidae</taxon>
        <taxon>Heterorhabditis</taxon>
    </lineage>
</organism>
<dbReference type="GO" id="GO:0034625">
    <property type="term" value="P:fatty acid elongation, monounsaturated fatty acid"/>
    <property type="evidence" value="ECO:0007669"/>
    <property type="project" value="TreeGrafter"/>
</dbReference>
<keyword evidence="4 11" id="KW-0808">Transferase</keyword>
<evidence type="ECO:0000256" key="3">
    <source>
        <dbReference type="ARBA" id="ARBA00022516"/>
    </source>
</evidence>
<dbReference type="GO" id="GO:0030148">
    <property type="term" value="P:sphingolipid biosynthetic process"/>
    <property type="evidence" value="ECO:0007669"/>
    <property type="project" value="TreeGrafter"/>
</dbReference>
<evidence type="ECO:0000256" key="5">
    <source>
        <dbReference type="ARBA" id="ARBA00022692"/>
    </source>
</evidence>
<evidence type="ECO:0000256" key="7">
    <source>
        <dbReference type="ARBA" id="ARBA00022989"/>
    </source>
</evidence>
<evidence type="ECO:0000313" key="12">
    <source>
        <dbReference type="Proteomes" id="UP000095283"/>
    </source>
</evidence>
<evidence type="ECO:0000256" key="2">
    <source>
        <dbReference type="ARBA" id="ARBA00005194"/>
    </source>
</evidence>
<dbReference type="GO" id="GO:0034626">
    <property type="term" value="P:fatty acid elongation, polyunsaturated fatty acid"/>
    <property type="evidence" value="ECO:0007669"/>
    <property type="project" value="TreeGrafter"/>
</dbReference>
<dbReference type="EC" id="2.3.1.199" evidence="11"/>
<comment type="pathway">
    <text evidence="2">Lipid metabolism; fatty acid biosynthesis.</text>
</comment>
<feature type="transmembrane region" description="Helical" evidence="11">
    <location>
        <begin position="79"/>
        <end position="99"/>
    </location>
</feature>
<keyword evidence="7 11" id="KW-1133">Transmembrane helix</keyword>
<protein>
    <recommendedName>
        <fullName evidence="11">Elongation of very long chain fatty acids protein</fullName>
        <ecNumber evidence="11">2.3.1.199</ecNumber>
    </recommendedName>
    <alternativeName>
        <fullName evidence="11">Very-long-chain 3-oxoacyl-CoA synthase</fullName>
    </alternativeName>
</protein>
<dbReference type="Pfam" id="PF01151">
    <property type="entry name" value="ELO"/>
    <property type="match status" value="1"/>
</dbReference>
<sequence length="189" mass="21802">MDGSRHAVWSGNGQKILYAPFEYDSIVGPEKLWDDVTVHAFFTKHWSSSIYLALGYVAVVNVLQRIMENRKPFSMKKLLLLWNGFLALFSIMGTWRFGIEFIHTVLNRSFTDSVCFSVDPTGPAAFWACMFAFSKIAEFGDTLFLVLRKRPVIFLHWYHHAVVLIYSWHSVHSVVLVHSSFRSHNVLDD</sequence>
<feature type="transmembrane region" description="Helical" evidence="11">
    <location>
        <begin position="49"/>
        <end position="67"/>
    </location>
</feature>
<dbReference type="WBParaSite" id="Hba_15617">
    <property type="protein sequence ID" value="Hba_15617"/>
    <property type="gene ID" value="Hba_15617"/>
</dbReference>